<dbReference type="FunFam" id="3.30.565.10:FF:000010">
    <property type="entry name" value="Sensor histidine kinase RcsC"/>
    <property type="match status" value="1"/>
</dbReference>
<evidence type="ECO:0000256" key="3">
    <source>
        <dbReference type="ARBA" id="ARBA00012438"/>
    </source>
</evidence>
<evidence type="ECO:0000256" key="8">
    <source>
        <dbReference type="ARBA" id="ARBA00022692"/>
    </source>
</evidence>
<dbReference type="InterPro" id="IPR036097">
    <property type="entry name" value="HisK_dim/P_sf"/>
</dbReference>
<dbReference type="EC" id="2.7.13.3" evidence="3"/>
<dbReference type="Pfam" id="PF02518">
    <property type="entry name" value="HATPase_c"/>
    <property type="match status" value="1"/>
</dbReference>
<keyword evidence="11 15" id="KW-1133">Transmembrane helix</keyword>
<reference evidence="19" key="1">
    <citation type="submission" date="2022-10" db="EMBL/GenBank/DDBJ databases">
        <title>Culturing micro-colonial fungi from biological soil crusts in the Mojave desert and describing Neophaeococcomyces mojavensis, and introducing the new genera and species Taxawa tesnikishii.</title>
        <authorList>
            <person name="Kurbessoian T."/>
            <person name="Stajich J.E."/>
        </authorList>
    </citation>
    <scope>NUCLEOTIDE SEQUENCE</scope>
    <source>
        <strain evidence="19">TK_35</strain>
    </source>
</reference>
<dbReference type="AlphaFoldDB" id="A0AA39CWP5"/>
<evidence type="ECO:0000259" key="16">
    <source>
        <dbReference type="PROSITE" id="PS50109"/>
    </source>
</evidence>
<dbReference type="InterPro" id="IPR000014">
    <property type="entry name" value="PAS"/>
</dbReference>
<dbReference type="InterPro" id="IPR003594">
    <property type="entry name" value="HATPase_dom"/>
</dbReference>
<dbReference type="InterPro" id="IPR004358">
    <property type="entry name" value="Sig_transdc_His_kin-like_C"/>
</dbReference>
<dbReference type="SUPFAM" id="SSF55874">
    <property type="entry name" value="ATPase domain of HSP90 chaperone/DNA topoisomerase II/histidine kinase"/>
    <property type="match status" value="1"/>
</dbReference>
<keyword evidence="6 14" id="KW-0597">Phosphoprotein</keyword>
<dbReference type="PROSITE" id="PS50110">
    <property type="entry name" value="RESPONSE_REGULATORY"/>
    <property type="match status" value="1"/>
</dbReference>
<evidence type="ECO:0000256" key="1">
    <source>
        <dbReference type="ARBA" id="ARBA00000085"/>
    </source>
</evidence>
<dbReference type="InterPro" id="IPR005467">
    <property type="entry name" value="His_kinase_dom"/>
</dbReference>
<dbReference type="EMBL" id="JAPDRN010000054">
    <property type="protein sequence ID" value="KAJ9632669.1"/>
    <property type="molecule type" value="Genomic_DNA"/>
</dbReference>
<dbReference type="Pfam" id="PF13188">
    <property type="entry name" value="PAS_8"/>
    <property type="match status" value="1"/>
</dbReference>
<dbReference type="GO" id="GO:0005886">
    <property type="term" value="C:plasma membrane"/>
    <property type="evidence" value="ECO:0007669"/>
    <property type="project" value="UniProtKB-SubCell"/>
</dbReference>
<accession>A0AA39CWP5</accession>
<evidence type="ECO:0000256" key="10">
    <source>
        <dbReference type="ARBA" id="ARBA00022840"/>
    </source>
</evidence>
<feature type="transmembrane region" description="Helical" evidence="15">
    <location>
        <begin position="20"/>
        <end position="42"/>
    </location>
</feature>
<keyword evidence="7" id="KW-0808">Transferase</keyword>
<dbReference type="Pfam" id="PF00512">
    <property type="entry name" value="HisKA"/>
    <property type="match status" value="1"/>
</dbReference>
<organism evidence="19">
    <name type="scientific">Knufia peltigerae</name>
    <dbReference type="NCBI Taxonomy" id="1002370"/>
    <lineage>
        <taxon>Eukaryota</taxon>
        <taxon>Fungi</taxon>
        <taxon>Dikarya</taxon>
        <taxon>Ascomycota</taxon>
        <taxon>Pezizomycotina</taxon>
        <taxon>Eurotiomycetes</taxon>
        <taxon>Chaetothyriomycetidae</taxon>
        <taxon>Chaetothyriales</taxon>
        <taxon>Trichomeriaceae</taxon>
        <taxon>Knufia</taxon>
    </lineage>
</organism>
<dbReference type="Pfam" id="PF00072">
    <property type="entry name" value="Response_reg"/>
    <property type="match status" value="1"/>
</dbReference>
<evidence type="ECO:0000256" key="11">
    <source>
        <dbReference type="ARBA" id="ARBA00022989"/>
    </source>
</evidence>
<keyword evidence="12 15" id="KW-0472">Membrane</keyword>
<dbReference type="InterPro" id="IPR001789">
    <property type="entry name" value="Sig_transdc_resp-reg_receiver"/>
</dbReference>
<comment type="catalytic activity">
    <reaction evidence="1">
        <text>ATP + protein L-histidine = ADP + protein N-phospho-L-histidine.</text>
        <dbReference type="EC" id="2.7.13.3"/>
    </reaction>
</comment>
<evidence type="ECO:0000256" key="2">
    <source>
        <dbReference type="ARBA" id="ARBA00004429"/>
    </source>
</evidence>
<feature type="domain" description="HPt" evidence="18">
    <location>
        <begin position="899"/>
        <end position="998"/>
    </location>
</feature>
<dbReference type="SMART" id="SM00448">
    <property type="entry name" value="REC"/>
    <property type="match status" value="1"/>
</dbReference>
<evidence type="ECO:0000256" key="13">
    <source>
        <dbReference type="PROSITE-ProRule" id="PRU00110"/>
    </source>
</evidence>
<keyword evidence="9" id="KW-0418">Kinase</keyword>
<dbReference type="SMART" id="SM00388">
    <property type="entry name" value="HisKA"/>
    <property type="match status" value="1"/>
</dbReference>
<dbReference type="InterPro" id="IPR036641">
    <property type="entry name" value="HPT_dom_sf"/>
</dbReference>
<dbReference type="PRINTS" id="PR00344">
    <property type="entry name" value="BCTRLSENSOR"/>
</dbReference>
<dbReference type="SUPFAM" id="SSF47384">
    <property type="entry name" value="Homodimeric domain of signal transducing histidine kinase"/>
    <property type="match status" value="1"/>
</dbReference>
<evidence type="ECO:0000256" key="15">
    <source>
        <dbReference type="SAM" id="Phobius"/>
    </source>
</evidence>
<evidence type="ECO:0000256" key="4">
    <source>
        <dbReference type="ARBA" id="ARBA00022475"/>
    </source>
</evidence>
<name>A0AA39CWP5_9EURO</name>
<dbReference type="SMART" id="SM00387">
    <property type="entry name" value="HATPase_c"/>
    <property type="match status" value="1"/>
</dbReference>
<evidence type="ECO:0000256" key="14">
    <source>
        <dbReference type="PROSITE-ProRule" id="PRU00169"/>
    </source>
</evidence>
<keyword evidence="5" id="KW-0997">Cell inner membrane</keyword>
<keyword evidence="10" id="KW-0067">ATP-binding</keyword>
<keyword evidence="4" id="KW-1003">Cell membrane</keyword>
<dbReference type="InterPro" id="IPR003661">
    <property type="entry name" value="HisK_dim/P_dom"/>
</dbReference>
<evidence type="ECO:0000256" key="7">
    <source>
        <dbReference type="ARBA" id="ARBA00022679"/>
    </source>
</evidence>
<evidence type="ECO:0000259" key="17">
    <source>
        <dbReference type="PROSITE" id="PS50110"/>
    </source>
</evidence>
<evidence type="ECO:0000256" key="5">
    <source>
        <dbReference type="ARBA" id="ARBA00022519"/>
    </source>
</evidence>
<dbReference type="CDD" id="cd17546">
    <property type="entry name" value="REC_hyHK_CKI1_RcsC-like"/>
    <property type="match status" value="1"/>
</dbReference>
<dbReference type="GO" id="GO:0000155">
    <property type="term" value="F:phosphorelay sensor kinase activity"/>
    <property type="evidence" value="ECO:0007669"/>
    <property type="project" value="InterPro"/>
</dbReference>
<dbReference type="InterPro" id="IPR011006">
    <property type="entry name" value="CheY-like_superfamily"/>
</dbReference>
<dbReference type="InterPro" id="IPR036890">
    <property type="entry name" value="HATPase_C_sf"/>
</dbReference>
<evidence type="ECO:0000259" key="18">
    <source>
        <dbReference type="PROSITE" id="PS50894"/>
    </source>
</evidence>
<keyword evidence="10" id="KW-0547">Nucleotide-binding</keyword>
<evidence type="ECO:0000313" key="19">
    <source>
        <dbReference type="EMBL" id="KAJ9632669.1"/>
    </source>
</evidence>
<dbReference type="NCBIfam" id="TIGR00229">
    <property type="entry name" value="sensory_box"/>
    <property type="match status" value="1"/>
</dbReference>
<dbReference type="CDD" id="cd16922">
    <property type="entry name" value="HATPase_EvgS-ArcB-TorS-like"/>
    <property type="match status" value="1"/>
</dbReference>
<dbReference type="Pfam" id="PF01627">
    <property type="entry name" value="Hpt"/>
    <property type="match status" value="1"/>
</dbReference>
<evidence type="ECO:0000256" key="6">
    <source>
        <dbReference type="ARBA" id="ARBA00022553"/>
    </source>
</evidence>
<dbReference type="PROSITE" id="PS50894">
    <property type="entry name" value="HPT"/>
    <property type="match status" value="1"/>
</dbReference>
<dbReference type="SUPFAM" id="SSF52172">
    <property type="entry name" value="CheY-like"/>
    <property type="match status" value="1"/>
</dbReference>
<sequence>MVSSPSGSVLATLQRLQRRVLFGGGAILTLLLLAAGCAALWLRLETVHLNEREALRRGQQTVDRYIGERRRAYVASLNTNATLWATQQHALVAGGMPVRERFAAQQGAAGVMAPGALSVPWLALAPRQGRLPPQAEAAYLGMVQTYSAYMAATVAAQDSPTSLISFAFEPEGRLFAIAGLHDEAQLLQLMKVQNREQALAALVQTADAGWQSAGAESELQLDSGRLRAYFGRNPLTGEDALVTQMRLSSDGAPFINRLTFESLQGLRERLEEASPGMWEVLDRQGNDVLRSVSQGTIPAPAPQAVPSSRATMLVLPDGRAFVVSAPLHGIDWTLLRLYRWSDVWAAQRAYLLGGALALAALLAALWTLLLLVDRRVLRPALEEAARVHESEALSRTLIETSPVGLCLLDQQSGQVILHNQALEQLIGDTSGSLMEVLVGRLVQRVDGQVHGQLFEAPSSDEQGPARYLQSIVAASRYQRRAIWVCAVTDVTAQRETQQRLLDARRHAEQAQHDAEAADQAKTAFVAMISHEIRTPLSGVLGHLELLAHQAMPSASHAHVTRARSAADVLQGLVNDTLDLSRFEAGLMTLEPAPFDPRALLQQTATLFEPQATAKGLQLELHTGDALGPAYVADAGRLAQVINNLVGNAVKFTASGTVTVSVDASVRPDGTEWLHVEVRDTGPGIDAEAQADLFKPFVQVGAGSARQHGGSGLGLALCQRFSELLGGAIGVRSSLGAGSVFHVDIPARRTTAVADALPRPAPVERAHPSRGHALLVDDSVISRDVTLGQLHALGWQVTLATDGDEAWQRWREGRFDIVLTDLNMPRLDGYGLARKLRADNPSIPIVALTANAMPEDAQRVREAGMSTLLLKPLDLPSLEAALHGFDLDRMIRPTLPPAVNEVVQRQMREAFLQTAHRDYTLLSQALDSADAPALIDLLHSFAGALAFLGETQAARSCRQAEQALRSIGVTDAASKATVVEAIALIEASIERQAAAQQQA</sequence>
<dbReference type="SUPFAM" id="SSF55785">
    <property type="entry name" value="PYP-like sensor domain (PAS domain)"/>
    <property type="match status" value="1"/>
</dbReference>
<dbReference type="Gene3D" id="1.20.120.160">
    <property type="entry name" value="HPT domain"/>
    <property type="match status" value="1"/>
</dbReference>
<dbReference type="Gene3D" id="1.10.287.130">
    <property type="match status" value="1"/>
</dbReference>
<comment type="caution">
    <text evidence="19">The sequence shown here is derived from an EMBL/GenBank/DDBJ whole genome shotgun (WGS) entry which is preliminary data.</text>
</comment>
<dbReference type="PANTHER" id="PTHR43047">
    <property type="entry name" value="TWO-COMPONENT HISTIDINE PROTEIN KINASE"/>
    <property type="match status" value="1"/>
</dbReference>
<dbReference type="Gene3D" id="3.30.565.10">
    <property type="entry name" value="Histidine kinase-like ATPase, C-terminal domain"/>
    <property type="match status" value="1"/>
</dbReference>
<dbReference type="SUPFAM" id="SSF47226">
    <property type="entry name" value="Histidine-containing phosphotransfer domain, HPT domain"/>
    <property type="match status" value="1"/>
</dbReference>
<proteinExistence type="predicted"/>
<dbReference type="Gene3D" id="3.30.450.20">
    <property type="entry name" value="PAS domain"/>
    <property type="match status" value="1"/>
</dbReference>
<feature type="domain" description="Histidine kinase" evidence="16">
    <location>
        <begin position="527"/>
        <end position="748"/>
    </location>
</feature>
<feature type="modified residue" description="4-aspartylphosphate" evidence="14">
    <location>
        <position position="820"/>
    </location>
</feature>
<dbReference type="CDD" id="cd00082">
    <property type="entry name" value="HisKA"/>
    <property type="match status" value="1"/>
</dbReference>
<comment type="subcellular location">
    <subcellularLocation>
        <location evidence="2">Cell inner membrane</location>
        <topology evidence="2">Multi-pass membrane protein</topology>
    </subcellularLocation>
</comment>
<keyword evidence="8 15" id="KW-0812">Transmembrane</keyword>
<dbReference type="PROSITE" id="PS50109">
    <property type="entry name" value="HIS_KIN"/>
    <property type="match status" value="1"/>
</dbReference>
<dbReference type="Gene3D" id="3.40.50.2300">
    <property type="match status" value="1"/>
</dbReference>
<dbReference type="InterPro" id="IPR008207">
    <property type="entry name" value="Sig_transdc_His_kin_Hpt_dom"/>
</dbReference>
<feature type="modified residue" description="Phosphohistidine" evidence="13">
    <location>
        <position position="938"/>
    </location>
</feature>
<gene>
    <name evidence="19" type="ORF">H2204_007756</name>
</gene>
<protein>
    <recommendedName>
        <fullName evidence="3">histidine kinase</fullName>
        <ecNumber evidence="3">2.7.13.3</ecNumber>
    </recommendedName>
</protein>
<evidence type="ECO:0000256" key="12">
    <source>
        <dbReference type="ARBA" id="ARBA00023136"/>
    </source>
</evidence>
<evidence type="ECO:0000256" key="9">
    <source>
        <dbReference type="ARBA" id="ARBA00022777"/>
    </source>
</evidence>
<dbReference type="InterPro" id="IPR035965">
    <property type="entry name" value="PAS-like_dom_sf"/>
</dbReference>
<feature type="transmembrane region" description="Helical" evidence="15">
    <location>
        <begin position="349"/>
        <end position="372"/>
    </location>
</feature>
<feature type="domain" description="Response regulatory" evidence="17">
    <location>
        <begin position="771"/>
        <end position="885"/>
    </location>
</feature>